<dbReference type="Gene3D" id="3.30.2160.10">
    <property type="entry name" value="Hect, E3 ligase catalytic domain"/>
    <property type="match status" value="1"/>
</dbReference>
<feature type="compositionally biased region" description="Low complexity" evidence="6">
    <location>
        <begin position="715"/>
        <end position="724"/>
    </location>
</feature>
<evidence type="ECO:0000313" key="8">
    <source>
        <dbReference type="EMBL" id="KAK5115246.1"/>
    </source>
</evidence>
<dbReference type="PANTHER" id="PTHR45700:SF8">
    <property type="entry name" value="HECT-TYPE E3 UBIQUITIN TRANSFERASE"/>
    <property type="match status" value="1"/>
</dbReference>
<dbReference type="InterPro" id="IPR000569">
    <property type="entry name" value="HECT_dom"/>
</dbReference>
<feature type="region of interest" description="Disordered" evidence="6">
    <location>
        <begin position="783"/>
        <end position="810"/>
    </location>
</feature>
<organism evidence="8 9">
    <name type="scientific">Meristemomyces frigidus</name>
    <dbReference type="NCBI Taxonomy" id="1508187"/>
    <lineage>
        <taxon>Eukaryota</taxon>
        <taxon>Fungi</taxon>
        <taxon>Dikarya</taxon>
        <taxon>Ascomycota</taxon>
        <taxon>Pezizomycotina</taxon>
        <taxon>Dothideomycetes</taxon>
        <taxon>Dothideomycetidae</taxon>
        <taxon>Mycosphaerellales</taxon>
        <taxon>Teratosphaeriaceae</taxon>
        <taxon>Meristemomyces</taxon>
    </lineage>
</organism>
<proteinExistence type="predicted"/>
<evidence type="ECO:0000256" key="5">
    <source>
        <dbReference type="PROSITE-ProRule" id="PRU00104"/>
    </source>
</evidence>
<dbReference type="EC" id="2.3.2.26" evidence="2"/>
<feature type="compositionally biased region" description="Polar residues" evidence="6">
    <location>
        <begin position="270"/>
        <end position="280"/>
    </location>
</feature>
<gene>
    <name evidence="8" type="ORF">LTR62_001446</name>
</gene>
<feature type="compositionally biased region" description="Pro residues" evidence="6">
    <location>
        <begin position="23"/>
        <end position="40"/>
    </location>
</feature>
<dbReference type="Proteomes" id="UP001310890">
    <property type="component" value="Unassembled WGS sequence"/>
</dbReference>
<dbReference type="CDD" id="cd00078">
    <property type="entry name" value="HECTc"/>
    <property type="match status" value="1"/>
</dbReference>
<feature type="compositionally biased region" description="Polar residues" evidence="6">
    <location>
        <begin position="1"/>
        <end position="22"/>
    </location>
</feature>
<evidence type="ECO:0000256" key="4">
    <source>
        <dbReference type="ARBA" id="ARBA00022786"/>
    </source>
</evidence>
<dbReference type="EMBL" id="JAVRRL010000013">
    <property type="protein sequence ID" value="KAK5115246.1"/>
    <property type="molecule type" value="Genomic_DNA"/>
</dbReference>
<feature type="region of interest" description="Disordered" evidence="6">
    <location>
        <begin position="270"/>
        <end position="290"/>
    </location>
</feature>
<feature type="compositionally biased region" description="Polar residues" evidence="6">
    <location>
        <begin position="788"/>
        <end position="810"/>
    </location>
</feature>
<evidence type="ECO:0000313" key="9">
    <source>
        <dbReference type="Proteomes" id="UP001310890"/>
    </source>
</evidence>
<dbReference type="SUPFAM" id="SSF56204">
    <property type="entry name" value="Hect, E3 ligase catalytic domain"/>
    <property type="match status" value="1"/>
</dbReference>
<feature type="active site" description="Glycyl thioester intermediate" evidence="5">
    <location>
        <position position="1252"/>
    </location>
</feature>
<dbReference type="GO" id="GO:0000209">
    <property type="term" value="P:protein polyubiquitination"/>
    <property type="evidence" value="ECO:0007669"/>
    <property type="project" value="InterPro"/>
</dbReference>
<evidence type="ECO:0000259" key="7">
    <source>
        <dbReference type="PROSITE" id="PS50237"/>
    </source>
</evidence>
<feature type="compositionally biased region" description="Polar residues" evidence="6">
    <location>
        <begin position="342"/>
        <end position="361"/>
    </location>
</feature>
<comment type="caution">
    <text evidence="8">The sequence shown here is derived from an EMBL/GenBank/DDBJ whole genome shotgun (WGS) entry which is preliminary data.</text>
</comment>
<sequence length="1284" mass="142477">MAPSWSTRLLAGSSSNSQSRNTPEPPRSLAPVPSPRPLPPQSINFEAPPTLHHERPRQPSPPRSQRPQTAGGVRGQHQHNRSVSHPLPNIFSRKKSGRDLAVGYNNTDVPIGSDDLVPVLDDSAHTTAPVPSRVISGKRGGKLEDEGKVTRNCMCCDSRLGVPKELEKFRCQVCTTVNDIKPLVEQRDGKQELEKQAGAFPHGIKGPLSVERTQAIIDRCVVTYLDSRCRRQERISPLPTQPAVPHVERLPMRHAATDPVPIKARDSQQLVDAPLSSSPPDQKVEKVVQHSATITDVRELDPFALMPVEPLPDSIKLPPPPMFKQSVPTKPTRRPPPAPISAGQQQADSRNLQPNHGSPTPNAAPSPRIPLSPRMPMADVKARERYERARMIFRPLEEYIVAAFSDFQMLNTAFSTIRPVMQGRTKSESSIKSPVPDAAVPNAMATPEMFSEFDAKTLLLGDLGENSSWWVGKLDRMKSDKAVKRKKVGSSSRRSVTSKSPNVQWAEVERWYNAVQSAGEDWRTKLSQVKSDEPGFSLVNVQGFDNAEDLSDDFEEARQHAVRTLFKVTENVLKRPTQPLKEAEHLRFLLIILANPLLYPSSRRPMQSTSGGARMQPKRTASDRYNGVPASSIKPPSPRRTLSAGSGPQHTGILKRVFGLLANSSESCHRYLIGWFSRYDQGHFEKTVDLVASFVTHRITRRPGRPRSKGGIDDGGLIPDLSGSAANTSAQLHSAMGLSGSVKKKNDNTTAGETDWAVDWQIKAAAKLMSLLFAANNMWQGRRRDSNTSRVDSGPIPSSGSPQAKASRSGQLMHTSQFYNLMLDYHDLIADFKVWESKRDRFAFCQYPLFLSMGTKIKILEYDARRQMEIKAREAYFDSVIRQRALDQYLHLRVRRDCMVDDSLRQISEAVGQGSEELKKGLRVQFAGEEGVDAGGLRKEWFLLLVREIFDPNHGMFVYDEESHTCYFNPNSFETSDQYHLVGALLGLAIYNSTILDVALPPFAFRKLLAAAPSSATSASAGNVASVTGTKGQMTYTVADLAEFRPELAAGLQQLLDFEGDVESTYCWSFVAPVERYGVVAEVPLIPNGDGTAVTNANRHEFVDAYIRYLLDTSVTRQFEPFKRGFFTVCAGNALSLFRAEEIELLVRGSDEQLDVDSLRAVAVYENWKSEQAPHAMLPSPVDAVPVIAWFWELFAHADPAKQRKLLTFVTGSDRIPAVGATSLVLRIVAGGDGWGGGGEMERQRFPVARTCFNQLLLWRYESKAMLDEKLWRAVEESEGFGLK</sequence>
<dbReference type="GO" id="GO:0061630">
    <property type="term" value="F:ubiquitin protein ligase activity"/>
    <property type="evidence" value="ECO:0007669"/>
    <property type="project" value="UniProtKB-EC"/>
</dbReference>
<dbReference type="InterPro" id="IPR035983">
    <property type="entry name" value="Hect_E3_ubiquitin_ligase"/>
</dbReference>
<reference evidence="8" key="1">
    <citation type="submission" date="2023-08" db="EMBL/GenBank/DDBJ databases">
        <title>Black Yeasts Isolated from many extreme environments.</title>
        <authorList>
            <person name="Coleine C."/>
            <person name="Stajich J.E."/>
            <person name="Selbmann L."/>
        </authorList>
    </citation>
    <scope>NUCLEOTIDE SEQUENCE</scope>
    <source>
        <strain evidence="8">CCFEE 5401</strain>
    </source>
</reference>
<dbReference type="Gene3D" id="3.30.2410.10">
    <property type="entry name" value="Hect, E3 ligase catalytic domain"/>
    <property type="match status" value="1"/>
</dbReference>
<evidence type="ECO:0000256" key="3">
    <source>
        <dbReference type="ARBA" id="ARBA00022679"/>
    </source>
</evidence>
<feature type="region of interest" description="Disordered" evidence="6">
    <location>
        <begin position="311"/>
        <end position="376"/>
    </location>
</feature>
<evidence type="ECO:0000256" key="1">
    <source>
        <dbReference type="ARBA" id="ARBA00000885"/>
    </source>
</evidence>
<feature type="region of interest" description="Disordered" evidence="6">
    <location>
        <begin position="1"/>
        <end position="94"/>
    </location>
</feature>
<dbReference type="SMART" id="SM00119">
    <property type="entry name" value="HECTc"/>
    <property type="match status" value="1"/>
</dbReference>
<protein>
    <recommendedName>
        <fullName evidence="2">HECT-type E3 ubiquitin transferase</fullName>
        <ecNumber evidence="2">2.3.2.26</ecNumber>
    </recommendedName>
</protein>
<keyword evidence="4 5" id="KW-0833">Ubl conjugation pathway</keyword>
<keyword evidence="3" id="KW-0808">Transferase</keyword>
<evidence type="ECO:0000256" key="2">
    <source>
        <dbReference type="ARBA" id="ARBA00012485"/>
    </source>
</evidence>
<feature type="domain" description="HECT" evidence="7">
    <location>
        <begin position="914"/>
        <end position="1284"/>
    </location>
</feature>
<feature type="region of interest" description="Disordered" evidence="6">
    <location>
        <begin position="701"/>
        <end position="724"/>
    </location>
</feature>
<dbReference type="Gene3D" id="3.90.1750.10">
    <property type="entry name" value="Hect, E3 ligase catalytic domains"/>
    <property type="match status" value="1"/>
</dbReference>
<name>A0AAN7TH87_9PEZI</name>
<feature type="region of interest" description="Disordered" evidence="6">
    <location>
        <begin position="603"/>
        <end position="648"/>
    </location>
</feature>
<dbReference type="PANTHER" id="PTHR45700">
    <property type="entry name" value="UBIQUITIN-PROTEIN LIGASE E3C"/>
    <property type="match status" value="1"/>
</dbReference>
<evidence type="ECO:0000256" key="6">
    <source>
        <dbReference type="SAM" id="MobiDB-lite"/>
    </source>
</evidence>
<accession>A0AAN7TH87</accession>
<dbReference type="InterPro" id="IPR044611">
    <property type="entry name" value="E3A/B/C-like"/>
</dbReference>
<dbReference type="Pfam" id="PF00632">
    <property type="entry name" value="HECT"/>
    <property type="match status" value="1"/>
</dbReference>
<dbReference type="FunFam" id="3.30.2160.10:FF:000004">
    <property type="entry name" value="probable E3 ubiquitin-protein ligase HERC4 isoform X1"/>
    <property type="match status" value="1"/>
</dbReference>
<dbReference type="PROSITE" id="PS50237">
    <property type="entry name" value="HECT"/>
    <property type="match status" value="1"/>
</dbReference>
<comment type="catalytic activity">
    <reaction evidence="1">
        <text>S-ubiquitinyl-[E2 ubiquitin-conjugating enzyme]-L-cysteine + [acceptor protein]-L-lysine = [E2 ubiquitin-conjugating enzyme]-L-cysteine + N(6)-ubiquitinyl-[acceptor protein]-L-lysine.</text>
        <dbReference type="EC" id="2.3.2.26"/>
    </reaction>
</comment>